<evidence type="ECO:0000256" key="1">
    <source>
        <dbReference type="SAM" id="MobiDB-lite"/>
    </source>
</evidence>
<gene>
    <name evidence="2" type="ORF">PoB_002246200</name>
</gene>
<evidence type="ECO:0000313" key="3">
    <source>
        <dbReference type="Proteomes" id="UP000735302"/>
    </source>
</evidence>
<feature type="region of interest" description="Disordered" evidence="1">
    <location>
        <begin position="41"/>
        <end position="68"/>
    </location>
</feature>
<protein>
    <submittedName>
        <fullName evidence="2">Uncharacterized protein</fullName>
    </submittedName>
</protein>
<sequence length="68" mass="7436">MFNSELGSVLNQISRQHCKLVAHYLHAEWEVDDFFRVRNERQMAEPPPIPSSGEPSAAGSSPATGALA</sequence>
<proteinExistence type="predicted"/>
<accession>A0AAV3ZL22</accession>
<feature type="compositionally biased region" description="Low complexity" evidence="1">
    <location>
        <begin position="51"/>
        <end position="68"/>
    </location>
</feature>
<evidence type="ECO:0000313" key="2">
    <source>
        <dbReference type="EMBL" id="GFN95956.1"/>
    </source>
</evidence>
<keyword evidence="3" id="KW-1185">Reference proteome</keyword>
<name>A0AAV3ZL22_9GAST</name>
<reference evidence="2 3" key="1">
    <citation type="journal article" date="2021" name="Elife">
        <title>Chloroplast acquisition without the gene transfer in kleptoplastic sea slugs, Plakobranchus ocellatus.</title>
        <authorList>
            <person name="Maeda T."/>
            <person name="Takahashi S."/>
            <person name="Yoshida T."/>
            <person name="Shimamura S."/>
            <person name="Takaki Y."/>
            <person name="Nagai Y."/>
            <person name="Toyoda A."/>
            <person name="Suzuki Y."/>
            <person name="Arimoto A."/>
            <person name="Ishii H."/>
            <person name="Satoh N."/>
            <person name="Nishiyama T."/>
            <person name="Hasebe M."/>
            <person name="Maruyama T."/>
            <person name="Minagawa J."/>
            <person name="Obokata J."/>
            <person name="Shigenobu S."/>
        </authorList>
    </citation>
    <scope>NUCLEOTIDE SEQUENCE [LARGE SCALE GENOMIC DNA]</scope>
</reference>
<dbReference type="AlphaFoldDB" id="A0AAV3ZL22"/>
<comment type="caution">
    <text evidence="2">The sequence shown here is derived from an EMBL/GenBank/DDBJ whole genome shotgun (WGS) entry which is preliminary data.</text>
</comment>
<dbReference type="EMBL" id="BLXT01002595">
    <property type="protein sequence ID" value="GFN95956.1"/>
    <property type="molecule type" value="Genomic_DNA"/>
</dbReference>
<dbReference type="Proteomes" id="UP000735302">
    <property type="component" value="Unassembled WGS sequence"/>
</dbReference>
<organism evidence="2 3">
    <name type="scientific">Plakobranchus ocellatus</name>
    <dbReference type="NCBI Taxonomy" id="259542"/>
    <lineage>
        <taxon>Eukaryota</taxon>
        <taxon>Metazoa</taxon>
        <taxon>Spiralia</taxon>
        <taxon>Lophotrochozoa</taxon>
        <taxon>Mollusca</taxon>
        <taxon>Gastropoda</taxon>
        <taxon>Heterobranchia</taxon>
        <taxon>Euthyneura</taxon>
        <taxon>Panpulmonata</taxon>
        <taxon>Sacoglossa</taxon>
        <taxon>Placobranchoidea</taxon>
        <taxon>Plakobranchidae</taxon>
        <taxon>Plakobranchus</taxon>
    </lineage>
</organism>